<dbReference type="CDD" id="cd00158">
    <property type="entry name" value="RHOD"/>
    <property type="match status" value="1"/>
</dbReference>
<proteinExistence type="predicted"/>
<dbReference type="InterPro" id="IPR050229">
    <property type="entry name" value="GlpE_sulfurtransferase"/>
</dbReference>
<dbReference type="RefSeq" id="WP_246914673.1">
    <property type="nucleotide sequence ID" value="NZ_CP090145.1"/>
</dbReference>
<accession>A0ABY4HHR9</accession>
<evidence type="ECO:0000313" key="2">
    <source>
        <dbReference type="EMBL" id="UOX32181.1"/>
    </source>
</evidence>
<evidence type="ECO:0000259" key="1">
    <source>
        <dbReference type="PROSITE" id="PS50206"/>
    </source>
</evidence>
<dbReference type="SUPFAM" id="SSF52821">
    <property type="entry name" value="Rhodanese/Cell cycle control phosphatase"/>
    <property type="match status" value="1"/>
</dbReference>
<dbReference type="Pfam" id="PF00581">
    <property type="entry name" value="Rhodanese"/>
    <property type="match status" value="1"/>
</dbReference>
<protein>
    <submittedName>
        <fullName evidence="2">Rhodanese-like domain-containing protein</fullName>
    </submittedName>
</protein>
<sequence length="102" mass="11130">MGILDILGLGNSSNEIKEFIAKDAIILDVRTTEEFVDGHIDGSKNIALQVLHDHITEIKEWNKPIIACCKSGMRSGQATSILKKHGIDCINGGGWESLQSKL</sequence>
<dbReference type="PANTHER" id="PTHR43031">
    <property type="entry name" value="FAD-DEPENDENT OXIDOREDUCTASE"/>
    <property type="match status" value="1"/>
</dbReference>
<name>A0ABY4HHR9_9FLAO</name>
<dbReference type="PROSITE" id="PS50206">
    <property type="entry name" value="RHODANESE_3"/>
    <property type="match status" value="1"/>
</dbReference>
<dbReference type="EMBL" id="CP090145">
    <property type="protein sequence ID" value="UOX32181.1"/>
    <property type="molecule type" value="Genomic_DNA"/>
</dbReference>
<dbReference type="InterPro" id="IPR001763">
    <property type="entry name" value="Rhodanese-like_dom"/>
</dbReference>
<dbReference type="SMART" id="SM00450">
    <property type="entry name" value="RHOD"/>
    <property type="match status" value="1"/>
</dbReference>
<gene>
    <name evidence="2" type="ORF">LXD69_08935</name>
</gene>
<evidence type="ECO:0000313" key="3">
    <source>
        <dbReference type="Proteomes" id="UP000830454"/>
    </source>
</evidence>
<dbReference type="Gene3D" id="3.40.250.10">
    <property type="entry name" value="Rhodanese-like domain"/>
    <property type="match status" value="1"/>
</dbReference>
<dbReference type="InterPro" id="IPR036873">
    <property type="entry name" value="Rhodanese-like_dom_sf"/>
</dbReference>
<dbReference type="PANTHER" id="PTHR43031:SF1">
    <property type="entry name" value="PYRIDINE NUCLEOTIDE-DISULPHIDE OXIDOREDUCTASE"/>
    <property type="match status" value="1"/>
</dbReference>
<feature type="domain" description="Rhodanese" evidence="1">
    <location>
        <begin position="20"/>
        <end position="100"/>
    </location>
</feature>
<reference evidence="2" key="1">
    <citation type="submission" date="2021-12" db="EMBL/GenBank/DDBJ databases">
        <authorList>
            <person name="Cha I.-T."/>
            <person name="Lee K.-E."/>
            <person name="Park S.-J."/>
        </authorList>
    </citation>
    <scope>NUCLEOTIDE SEQUENCE</scope>
    <source>
        <strain evidence="2">YSM-43</strain>
    </source>
</reference>
<dbReference type="Proteomes" id="UP000830454">
    <property type="component" value="Chromosome"/>
</dbReference>
<keyword evidence="3" id="KW-1185">Reference proteome</keyword>
<reference evidence="2" key="2">
    <citation type="submission" date="2022-04" db="EMBL/GenBank/DDBJ databases">
        <title>Complete Genome Sequence of Flavobacterium sediminilitoris YSM-43, Isolated from a Tidal Sediment.</title>
        <authorList>
            <person name="Lee P.A."/>
        </authorList>
    </citation>
    <scope>NUCLEOTIDE SEQUENCE</scope>
    <source>
        <strain evidence="2">YSM-43</strain>
    </source>
</reference>
<organism evidence="2 3">
    <name type="scientific">Flavobacterium sediminilitoris</name>
    <dbReference type="NCBI Taxonomy" id="2024526"/>
    <lineage>
        <taxon>Bacteria</taxon>
        <taxon>Pseudomonadati</taxon>
        <taxon>Bacteroidota</taxon>
        <taxon>Flavobacteriia</taxon>
        <taxon>Flavobacteriales</taxon>
        <taxon>Flavobacteriaceae</taxon>
        <taxon>Flavobacterium</taxon>
    </lineage>
</organism>